<name>A0ABS3ASK8_9BACT</name>
<evidence type="ECO:0000259" key="2">
    <source>
        <dbReference type="Pfam" id="PF01052"/>
    </source>
</evidence>
<comment type="similarity">
    <text evidence="1">Belongs to the FliN/MopA/SpaO family.</text>
</comment>
<keyword evidence="3" id="KW-0969">Cilium</keyword>
<feature type="domain" description="Flagellar motor switch protein FliN-like C-terminal" evidence="2">
    <location>
        <begin position="15"/>
        <end position="84"/>
    </location>
</feature>
<reference evidence="3 4" key="1">
    <citation type="submission" date="2021-02" db="EMBL/GenBank/DDBJ databases">
        <title>Activity-based single-cell genomes from oceanic crustal fluid captures similar information to metagenomic and metatranscriptomic surveys with orders of magnitude less sampling.</title>
        <authorList>
            <person name="D'Angelo T.S."/>
            <person name="Orcutt B.N."/>
        </authorList>
    </citation>
    <scope>NUCLEOTIDE SEQUENCE [LARGE SCALE GENOMIC DNA]</scope>
    <source>
        <strain evidence="3">AH-315-G07</strain>
    </source>
</reference>
<dbReference type="SUPFAM" id="SSF101801">
    <property type="entry name" value="Surface presentation of antigens (SPOA)"/>
    <property type="match status" value="1"/>
</dbReference>
<dbReference type="InterPro" id="IPR001543">
    <property type="entry name" value="FliN-like_C"/>
</dbReference>
<comment type="caution">
    <text evidence="3">The sequence shown here is derived from an EMBL/GenBank/DDBJ whole genome shotgun (WGS) entry which is preliminary data.</text>
</comment>
<proteinExistence type="inferred from homology"/>
<keyword evidence="4" id="KW-1185">Reference proteome</keyword>
<organism evidence="3 4">
    <name type="scientific">Simkania negevensis</name>
    <dbReference type="NCBI Taxonomy" id="83561"/>
    <lineage>
        <taxon>Bacteria</taxon>
        <taxon>Pseudomonadati</taxon>
        <taxon>Chlamydiota</taxon>
        <taxon>Chlamydiia</taxon>
        <taxon>Parachlamydiales</taxon>
        <taxon>Simkaniaceae</taxon>
        <taxon>Simkania</taxon>
    </lineage>
</organism>
<dbReference type="InterPro" id="IPR036429">
    <property type="entry name" value="SpoA-like_sf"/>
</dbReference>
<keyword evidence="3" id="KW-0966">Cell projection</keyword>
<keyword evidence="3" id="KW-0282">Flagellum</keyword>
<accession>A0ABS3ASK8</accession>
<dbReference type="InterPro" id="IPR001172">
    <property type="entry name" value="FliN_T3SS_HrcQb"/>
</dbReference>
<dbReference type="PRINTS" id="PR00956">
    <property type="entry name" value="FLGMOTORFLIN"/>
</dbReference>
<dbReference type="Gene3D" id="2.30.330.10">
    <property type="entry name" value="SpoA-like"/>
    <property type="match status" value="1"/>
</dbReference>
<dbReference type="Pfam" id="PF01052">
    <property type="entry name" value="FliMN_C"/>
    <property type="match status" value="1"/>
</dbReference>
<protein>
    <submittedName>
        <fullName evidence="3">FliM/FliN family flagellar motor switch protein</fullName>
    </submittedName>
</protein>
<dbReference type="Proteomes" id="UP000722121">
    <property type="component" value="Unassembled WGS sequence"/>
</dbReference>
<sequence>MAEKESAKLQILRSLRGTVLSVDAILLEKTMEIRELAEINLGTVIQFDIPVTEPVFLSVNGTKIARGTVVQSGDHYGLELKKMLS</sequence>
<gene>
    <name evidence="3" type="ORF">JYU14_04705</name>
</gene>
<dbReference type="EMBL" id="JAFITR010000122">
    <property type="protein sequence ID" value="MBN4067365.1"/>
    <property type="molecule type" value="Genomic_DNA"/>
</dbReference>
<evidence type="ECO:0000256" key="1">
    <source>
        <dbReference type="ARBA" id="ARBA00009226"/>
    </source>
</evidence>
<evidence type="ECO:0000313" key="4">
    <source>
        <dbReference type="Proteomes" id="UP000722121"/>
    </source>
</evidence>
<evidence type="ECO:0000313" key="3">
    <source>
        <dbReference type="EMBL" id="MBN4067365.1"/>
    </source>
</evidence>